<protein>
    <submittedName>
        <fullName evidence="1">Uncharacterized protein</fullName>
    </submittedName>
</protein>
<gene>
    <name evidence="1" type="ORF">Nepgr_001129</name>
</gene>
<keyword evidence="2" id="KW-1185">Reference proteome</keyword>
<proteinExistence type="predicted"/>
<sequence length="77" mass="8788">MGKFPLVLICTANEICVIPSTETLGERETERDQTSDNRPPRLVDEIETHHYFIILFLIDLNHAGKQVGCWRLGVVHT</sequence>
<evidence type="ECO:0000313" key="1">
    <source>
        <dbReference type="EMBL" id="GMG99289.1"/>
    </source>
</evidence>
<evidence type="ECO:0000313" key="2">
    <source>
        <dbReference type="Proteomes" id="UP001279734"/>
    </source>
</evidence>
<comment type="caution">
    <text evidence="1">The sequence shown here is derived from an EMBL/GenBank/DDBJ whole genome shotgun (WGS) entry which is preliminary data.</text>
</comment>
<dbReference type="EMBL" id="BSYO01000001">
    <property type="protein sequence ID" value="GMG99289.1"/>
    <property type="molecule type" value="Genomic_DNA"/>
</dbReference>
<name>A0AAD3P5I1_NEPGR</name>
<reference evidence="1" key="1">
    <citation type="submission" date="2023-05" db="EMBL/GenBank/DDBJ databases">
        <title>Nepenthes gracilis genome sequencing.</title>
        <authorList>
            <person name="Fukushima K."/>
        </authorList>
    </citation>
    <scope>NUCLEOTIDE SEQUENCE</scope>
    <source>
        <strain evidence="1">SING2019-196</strain>
    </source>
</reference>
<accession>A0AAD3P5I1</accession>
<dbReference type="Proteomes" id="UP001279734">
    <property type="component" value="Unassembled WGS sequence"/>
</dbReference>
<organism evidence="1 2">
    <name type="scientific">Nepenthes gracilis</name>
    <name type="common">Slender pitcher plant</name>
    <dbReference type="NCBI Taxonomy" id="150966"/>
    <lineage>
        <taxon>Eukaryota</taxon>
        <taxon>Viridiplantae</taxon>
        <taxon>Streptophyta</taxon>
        <taxon>Embryophyta</taxon>
        <taxon>Tracheophyta</taxon>
        <taxon>Spermatophyta</taxon>
        <taxon>Magnoliopsida</taxon>
        <taxon>eudicotyledons</taxon>
        <taxon>Gunneridae</taxon>
        <taxon>Pentapetalae</taxon>
        <taxon>Caryophyllales</taxon>
        <taxon>Nepenthaceae</taxon>
        <taxon>Nepenthes</taxon>
    </lineage>
</organism>
<dbReference type="AlphaFoldDB" id="A0AAD3P5I1"/>